<keyword evidence="1" id="KW-0812">Transmembrane</keyword>
<gene>
    <name evidence="3" type="ORF">I3J27_30615</name>
</gene>
<protein>
    <submittedName>
        <fullName evidence="3">DUF2314 domain-containing protein</fullName>
    </submittedName>
</protein>
<sequence length="174" mass="18968">MAIKLSQPLKWIVLAAITGVSVFGILTIGPTPEVVAQDRSPIVDVRTADPEMNAAIARARGTLPTFWASYDAPKSSETGHSLKVHFSTRKGGEHIWMAEVKKKPDGTYTGLFANEPRDLPGKHAGDQVKFAEADISDWMFMRNGKIVGGETIKPLLKSMPKADADALRARMEQP</sequence>
<dbReference type="Pfam" id="PF10077">
    <property type="entry name" value="DUF2314"/>
    <property type="match status" value="1"/>
</dbReference>
<evidence type="ECO:0000313" key="4">
    <source>
        <dbReference type="Proteomes" id="UP001179614"/>
    </source>
</evidence>
<name>A0ABY7MIC6_9BRAD</name>
<keyword evidence="4" id="KW-1185">Reference proteome</keyword>
<dbReference type="Proteomes" id="UP001179614">
    <property type="component" value="Chromosome"/>
</dbReference>
<dbReference type="RefSeq" id="WP_270162598.1">
    <property type="nucleotide sequence ID" value="NZ_CP089391.1"/>
</dbReference>
<keyword evidence="1" id="KW-0472">Membrane</keyword>
<evidence type="ECO:0000259" key="2">
    <source>
        <dbReference type="Pfam" id="PF10077"/>
    </source>
</evidence>
<keyword evidence="1" id="KW-1133">Transmembrane helix</keyword>
<dbReference type="InterPro" id="IPR018756">
    <property type="entry name" value="DUF2314"/>
</dbReference>
<evidence type="ECO:0000313" key="3">
    <source>
        <dbReference type="EMBL" id="WBL77334.1"/>
    </source>
</evidence>
<organism evidence="3 4">
    <name type="scientific">Bradyrhizobium xenonodulans</name>
    <dbReference type="NCBI Taxonomy" id="2736875"/>
    <lineage>
        <taxon>Bacteria</taxon>
        <taxon>Pseudomonadati</taxon>
        <taxon>Pseudomonadota</taxon>
        <taxon>Alphaproteobacteria</taxon>
        <taxon>Hyphomicrobiales</taxon>
        <taxon>Nitrobacteraceae</taxon>
        <taxon>Bradyrhizobium</taxon>
    </lineage>
</organism>
<accession>A0ABY7MIC6</accession>
<proteinExistence type="predicted"/>
<evidence type="ECO:0000256" key="1">
    <source>
        <dbReference type="SAM" id="Phobius"/>
    </source>
</evidence>
<feature type="transmembrane region" description="Helical" evidence="1">
    <location>
        <begin position="12"/>
        <end position="29"/>
    </location>
</feature>
<feature type="domain" description="DUF2314" evidence="2">
    <location>
        <begin position="49"/>
        <end position="163"/>
    </location>
</feature>
<dbReference type="EMBL" id="CP089391">
    <property type="protein sequence ID" value="WBL77334.1"/>
    <property type="molecule type" value="Genomic_DNA"/>
</dbReference>
<reference evidence="3" key="1">
    <citation type="submission" date="2021-12" db="EMBL/GenBank/DDBJ databases">
        <title>Bradyrhizobium xenonodulans sp. nov.</title>
        <authorList>
            <person name="Claassens R."/>
            <person name="Venter S.N."/>
            <person name="Beukes C.W."/>
            <person name="Stepkowski T."/>
            <person name="Steenkamp E.T."/>
        </authorList>
    </citation>
    <scope>NUCLEOTIDE SEQUENCE</scope>
    <source>
        <strain evidence="3">14AB</strain>
    </source>
</reference>